<dbReference type="Pfam" id="PF03101">
    <property type="entry name" value="FAR1"/>
    <property type="match status" value="1"/>
</dbReference>
<organism evidence="3 4">
    <name type="scientific">Platanthera zijinensis</name>
    <dbReference type="NCBI Taxonomy" id="2320716"/>
    <lineage>
        <taxon>Eukaryota</taxon>
        <taxon>Viridiplantae</taxon>
        <taxon>Streptophyta</taxon>
        <taxon>Embryophyta</taxon>
        <taxon>Tracheophyta</taxon>
        <taxon>Spermatophyta</taxon>
        <taxon>Magnoliopsida</taxon>
        <taxon>Liliopsida</taxon>
        <taxon>Asparagales</taxon>
        <taxon>Orchidaceae</taxon>
        <taxon>Orchidoideae</taxon>
        <taxon>Orchideae</taxon>
        <taxon>Orchidinae</taxon>
        <taxon>Platanthera</taxon>
    </lineage>
</organism>
<dbReference type="InterPro" id="IPR018289">
    <property type="entry name" value="MULE_transposase_dom"/>
</dbReference>
<evidence type="ECO:0000313" key="3">
    <source>
        <dbReference type="EMBL" id="KAK8923744.1"/>
    </source>
</evidence>
<dbReference type="InterPro" id="IPR052579">
    <property type="entry name" value="Zinc_finger_SWIM"/>
</dbReference>
<feature type="domain" description="MULE transposase" evidence="2">
    <location>
        <begin position="302"/>
        <end position="392"/>
    </location>
</feature>
<dbReference type="EMBL" id="JBBWWQ010000017">
    <property type="protein sequence ID" value="KAK8923744.1"/>
    <property type="molecule type" value="Genomic_DNA"/>
</dbReference>
<evidence type="ECO:0000259" key="1">
    <source>
        <dbReference type="Pfam" id="PF03101"/>
    </source>
</evidence>
<dbReference type="Proteomes" id="UP001418222">
    <property type="component" value="Unassembled WGS sequence"/>
</dbReference>
<dbReference type="PANTHER" id="PTHR31569">
    <property type="entry name" value="SWIM-TYPE DOMAIN-CONTAINING PROTEIN"/>
    <property type="match status" value="1"/>
</dbReference>
<sequence>MGSEQKPSTCEEAPQCAKPDVGKHLSTCEEAPQCAKLEVGKHLSTCEEEPLQRAKPDVWKQLSTSEAGLQCARPDVGNHFVTDVIFPSKEDLVSWARNVGRELGFVVIIQRADKLTGRAKPRVILGCDRSGFPRSSQNKRWVKKNLRKTSSKRCGCPFSLQGQRDEMNEWRLDVRCGFHNHDFVNLEAHSYAGRLDEDEQKIVHEMYASGVKPRKILAALKKRNASNTTSLRTIYNEKFKMYRKELGGKTPIQFLNKCINDAGYINFNHMDNATNQMESLFFTHPTSLQFCNIFPDVFIMNCAYKTNRYRLPLLYIIGLTSTNQTFFSAFSFLSKDTEASYIWALECFKSMLDQSSLPSVLVIDKEIALMNAIRIVFPQSKILLCQVHINKNIMTHCKKYFKQGKDFQNFLCIWQHLVNSPTIDDFDARFNMMLSSYAEQYPDVLRYVVTTWIEPYKEYFISAWIDKFLHLGSSTANHVESLHGQLKNFLEVSIGNLTTIWKTFDEMISHQHVEIKKSFEESTIQADTRFRGSLYAELLGSVSFAALDIIKKEEDSIMSGYHETGNCTHKMRHTMGLPCAHELVPYLHQFNAFPLSMIHKHWKQLSLHSAWK</sequence>
<name>A0AAP0B1G4_9ASPA</name>
<evidence type="ECO:0008006" key="5">
    <source>
        <dbReference type="Google" id="ProtNLM"/>
    </source>
</evidence>
<protein>
    <recommendedName>
        <fullName evidence="5">Protein FAR1-RELATED SEQUENCE</fullName>
    </recommendedName>
</protein>
<gene>
    <name evidence="3" type="ORF">KSP39_PZI019685</name>
</gene>
<proteinExistence type="predicted"/>
<dbReference type="Pfam" id="PF10551">
    <property type="entry name" value="MULE"/>
    <property type="match status" value="1"/>
</dbReference>
<evidence type="ECO:0000313" key="4">
    <source>
        <dbReference type="Proteomes" id="UP001418222"/>
    </source>
</evidence>
<evidence type="ECO:0000259" key="2">
    <source>
        <dbReference type="Pfam" id="PF10551"/>
    </source>
</evidence>
<keyword evidence="4" id="KW-1185">Reference proteome</keyword>
<dbReference type="PANTHER" id="PTHR31569:SF4">
    <property type="entry name" value="SWIM-TYPE DOMAIN-CONTAINING PROTEIN"/>
    <property type="match status" value="1"/>
</dbReference>
<comment type="caution">
    <text evidence="3">The sequence shown here is derived from an EMBL/GenBank/DDBJ whole genome shotgun (WGS) entry which is preliminary data.</text>
</comment>
<dbReference type="InterPro" id="IPR004330">
    <property type="entry name" value="FAR1_DNA_bnd_dom"/>
</dbReference>
<accession>A0AAP0B1G4</accession>
<reference evidence="3 4" key="1">
    <citation type="journal article" date="2022" name="Nat. Plants">
        <title>Genomes of leafy and leafless Platanthera orchids illuminate the evolution of mycoheterotrophy.</title>
        <authorList>
            <person name="Li M.H."/>
            <person name="Liu K.W."/>
            <person name="Li Z."/>
            <person name="Lu H.C."/>
            <person name="Ye Q.L."/>
            <person name="Zhang D."/>
            <person name="Wang J.Y."/>
            <person name="Li Y.F."/>
            <person name="Zhong Z.M."/>
            <person name="Liu X."/>
            <person name="Yu X."/>
            <person name="Liu D.K."/>
            <person name="Tu X.D."/>
            <person name="Liu B."/>
            <person name="Hao Y."/>
            <person name="Liao X.Y."/>
            <person name="Jiang Y.T."/>
            <person name="Sun W.H."/>
            <person name="Chen J."/>
            <person name="Chen Y.Q."/>
            <person name="Ai Y."/>
            <person name="Zhai J.W."/>
            <person name="Wu S.S."/>
            <person name="Zhou Z."/>
            <person name="Hsiao Y.Y."/>
            <person name="Wu W.L."/>
            <person name="Chen Y.Y."/>
            <person name="Lin Y.F."/>
            <person name="Hsu J.L."/>
            <person name="Li C.Y."/>
            <person name="Wang Z.W."/>
            <person name="Zhao X."/>
            <person name="Zhong W.Y."/>
            <person name="Ma X.K."/>
            <person name="Ma L."/>
            <person name="Huang J."/>
            <person name="Chen G.Z."/>
            <person name="Huang M.Z."/>
            <person name="Huang L."/>
            <person name="Peng D.H."/>
            <person name="Luo Y.B."/>
            <person name="Zou S.Q."/>
            <person name="Chen S.P."/>
            <person name="Lan S."/>
            <person name="Tsai W.C."/>
            <person name="Van de Peer Y."/>
            <person name="Liu Z.J."/>
        </authorList>
    </citation>
    <scope>NUCLEOTIDE SEQUENCE [LARGE SCALE GENOMIC DNA]</scope>
    <source>
        <strain evidence="3">Lor287</strain>
    </source>
</reference>
<feature type="domain" description="FAR1" evidence="1">
    <location>
        <begin position="100"/>
        <end position="184"/>
    </location>
</feature>
<dbReference type="AlphaFoldDB" id="A0AAP0B1G4"/>